<dbReference type="Proteomes" id="UP000589351">
    <property type="component" value="Unassembled WGS sequence"/>
</dbReference>
<evidence type="ECO:0000256" key="1">
    <source>
        <dbReference type="SAM" id="MobiDB-lite"/>
    </source>
</evidence>
<evidence type="ECO:0000313" key="4">
    <source>
        <dbReference type="Proteomes" id="UP000589351"/>
    </source>
</evidence>
<feature type="transmembrane region" description="Helical" evidence="2">
    <location>
        <begin position="27"/>
        <end position="48"/>
    </location>
</feature>
<proteinExistence type="predicted"/>
<feature type="region of interest" description="Disordered" evidence="1">
    <location>
        <begin position="1"/>
        <end position="20"/>
    </location>
</feature>
<protein>
    <recommendedName>
        <fullName evidence="5">Cytochrome c oxidase subunit 2A</fullName>
    </recommendedName>
</protein>
<organism evidence="3 4">
    <name type="scientific">Jeotgalicoccus meleagridis</name>
    <dbReference type="NCBI Taxonomy" id="2759181"/>
    <lineage>
        <taxon>Bacteria</taxon>
        <taxon>Bacillati</taxon>
        <taxon>Bacillota</taxon>
        <taxon>Bacilli</taxon>
        <taxon>Bacillales</taxon>
        <taxon>Staphylococcaceae</taxon>
        <taxon>Jeotgalicoccus</taxon>
    </lineage>
</organism>
<accession>A0A6V7RLV6</accession>
<dbReference type="EMBL" id="CAJEWD010000008">
    <property type="protein sequence ID" value="CAD2078511.1"/>
    <property type="molecule type" value="Genomic_DNA"/>
</dbReference>
<keyword evidence="2" id="KW-0812">Transmembrane</keyword>
<reference evidence="3 4" key="1">
    <citation type="submission" date="2020-07" db="EMBL/GenBank/DDBJ databases">
        <authorList>
            <person name="Criscuolo A."/>
        </authorList>
    </citation>
    <scope>NUCLEOTIDE SEQUENCE [LARGE SCALE GENOMIC DNA]</scope>
    <source>
        <strain evidence="3">CIP111649</strain>
    </source>
</reference>
<keyword evidence="4" id="KW-1185">Reference proteome</keyword>
<keyword evidence="2" id="KW-1133">Transmembrane helix</keyword>
<feature type="compositionally biased region" description="Basic and acidic residues" evidence="1">
    <location>
        <begin position="1"/>
        <end position="19"/>
    </location>
</feature>
<sequence length="52" mass="6021">MTQEKEKKSVEKQGKDNHSHLNLKGTFMMVMALGGLMLLSWFGAFILFMERM</sequence>
<evidence type="ECO:0000256" key="2">
    <source>
        <dbReference type="SAM" id="Phobius"/>
    </source>
</evidence>
<evidence type="ECO:0000313" key="3">
    <source>
        <dbReference type="EMBL" id="CAD2078511.1"/>
    </source>
</evidence>
<dbReference type="AlphaFoldDB" id="A0A6V7RLV6"/>
<name>A0A6V7RLV6_9STAP</name>
<dbReference type="RefSeq" id="WP_185126571.1">
    <property type="nucleotide sequence ID" value="NZ_CAJEWD010000008.1"/>
</dbReference>
<comment type="caution">
    <text evidence="3">The sequence shown here is derived from an EMBL/GenBank/DDBJ whole genome shotgun (WGS) entry which is preliminary data.</text>
</comment>
<gene>
    <name evidence="3" type="ORF">JEODO184_01387</name>
</gene>
<evidence type="ECO:0008006" key="5">
    <source>
        <dbReference type="Google" id="ProtNLM"/>
    </source>
</evidence>
<keyword evidence="2" id="KW-0472">Membrane</keyword>